<dbReference type="PANTHER" id="PTHR11038:SF16">
    <property type="entry name" value="MITOCHONDRIAL IMPORT INNER MEMBRANE TRANSLOCASE SUBUNIT TIM10"/>
    <property type="match status" value="1"/>
</dbReference>
<evidence type="ECO:0000256" key="5">
    <source>
        <dbReference type="ARBA" id="ARBA00022792"/>
    </source>
</evidence>
<dbReference type="STRING" id="857566.A0A1E3PF81"/>
<keyword evidence="4" id="KW-0479">Metal-binding</keyword>
<keyword evidence="5 12" id="KW-0999">Mitochondrion inner membrane</keyword>
<proteinExistence type="inferred from homology"/>
<evidence type="ECO:0000256" key="7">
    <source>
        <dbReference type="ARBA" id="ARBA00022927"/>
    </source>
</evidence>
<keyword evidence="12" id="KW-0143">Chaperone</keyword>
<comment type="domain">
    <text evidence="12">The twin CX3C motif contains 4 conserved Cys residues that form 2 disulfide bonds in the mitochondrial intermembrane space.</text>
</comment>
<dbReference type="Proteomes" id="UP000095009">
    <property type="component" value="Unassembled WGS sequence"/>
</dbReference>
<dbReference type="SUPFAM" id="SSF144122">
    <property type="entry name" value="Tim10-like"/>
    <property type="match status" value="1"/>
</dbReference>
<dbReference type="GO" id="GO:0045039">
    <property type="term" value="P:protein insertion into mitochondrial inner membrane"/>
    <property type="evidence" value="ECO:0007669"/>
    <property type="project" value="TreeGrafter"/>
</dbReference>
<keyword evidence="3 12" id="KW-0813">Transport</keyword>
<comment type="subunit">
    <text evidence="12">Heterohexamer.</text>
</comment>
<protein>
    <recommendedName>
        <fullName evidence="12">Mitochondrial import inner membrane translocase subunit</fullName>
    </recommendedName>
</protein>
<evidence type="ECO:0000313" key="15">
    <source>
        <dbReference type="Proteomes" id="UP000095009"/>
    </source>
</evidence>
<dbReference type="Pfam" id="PF02953">
    <property type="entry name" value="zf-Tim10_DDP"/>
    <property type="match status" value="1"/>
</dbReference>
<reference evidence="14 15" key="1">
    <citation type="journal article" date="2016" name="Proc. Natl. Acad. Sci. U.S.A.">
        <title>Comparative genomics of biotechnologically important yeasts.</title>
        <authorList>
            <person name="Riley R."/>
            <person name="Haridas S."/>
            <person name="Wolfe K.H."/>
            <person name="Lopes M.R."/>
            <person name="Hittinger C.T."/>
            <person name="Goeker M."/>
            <person name="Salamov A.A."/>
            <person name="Wisecaver J.H."/>
            <person name="Long T.M."/>
            <person name="Calvey C.H."/>
            <person name="Aerts A.L."/>
            <person name="Barry K.W."/>
            <person name="Choi C."/>
            <person name="Clum A."/>
            <person name="Coughlan A.Y."/>
            <person name="Deshpande S."/>
            <person name="Douglass A.P."/>
            <person name="Hanson S.J."/>
            <person name="Klenk H.-P."/>
            <person name="LaButti K.M."/>
            <person name="Lapidus A."/>
            <person name="Lindquist E.A."/>
            <person name="Lipzen A.M."/>
            <person name="Meier-Kolthoff J.P."/>
            <person name="Ohm R.A."/>
            <person name="Otillar R.P."/>
            <person name="Pangilinan J.L."/>
            <person name="Peng Y."/>
            <person name="Rokas A."/>
            <person name="Rosa C.A."/>
            <person name="Scheuner C."/>
            <person name="Sibirny A.A."/>
            <person name="Slot J.C."/>
            <person name="Stielow J.B."/>
            <person name="Sun H."/>
            <person name="Kurtzman C.P."/>
            <person name="Blackwell M."/>
            <person name="Grigoriev I.V."/>
            <person name="Jeffries T.W."/>
        </authorList>
    </citation>
    <scope>NUCLEOTIDE SEQUENCE [LARGE SCALE GENOMIC DNA]</scope>
    <source>
        <strain evidence="14 15">DSM 6958</strain>
    </source>
</reference>
<keyword evidence="11 12" id="KW-1015">Disulfide bond</keyword>
<keyword evidence="7 12" id="KW-0653">Protein transport</keyword>
<evidence type="ECO:0000256" key="12">
    <source>
        <dbReference type="RuleBase" id="RU367043"/>
    </source>
</evidence>
<evidence type="ECO:0000256" key="1">
    <source>
        <dbReference type="ARBA" id="ARBA00004137"/>
    </source>
</evidence>
<dbReference type="GO" id="GO:0015031">
    <property type="term" value="P:protein transport"/>
    <property type="evidence" value="ECO:0007669"/>
    <property type="project" value="UniProtKB-KW"/>
</dbReference>
<keyword evidence="6" id="KW-0862">Zinc</keyword>
<dbReference type="Gene3D" id="1.10.287.810">
    <property type="entry name" value="Mitochondrial import inner membrane translocase subunit tim13 like domains"/>
    <property type="match status" value="1"/>
</dbReference>
<keyword evidence="9 12" id="KW-0496">Mitochondrion</keyword>
<dbReference type="OrthoDB" id="274922at2759"/>
<evidence type="ECO:0000313" key="14">
    <source>
        <dbReference type="EMBL" id="ODQ63602.1"/>
    </source>
</evidence>
<evidence type="ECO:0000256" key="8">
    <source>
        <dbReference type="ARBA" id="ARBA00023010"/>
    </source>
</evidence>
<comment type="function">
    <text evidence="12">Mitochondrial intermembrane chaperone that participates in the import and insertion of some multi-pass transmembrane proteins into the mitochondrial inner membrane. Also required for the transfer of beta-barrel precursors from the TOM complex to the sorting and assembly machinery (SAM complex) of the outer membrane. Acts as a chaperone-like protein that protects the hydrophobic precursors from aggregation and guide them through the mitochondrial intermembrane space.</text>
</comment>
<evidence type="ECO:0000259" key="13">
    <source>
        <dbReference type="Pfam" id="PF02953"/>
    </source>
</evidence>
<name>A0A1E3PF81_9ASCO</name>
<evidence type="ECO:0000256" key="4">
    <source>
        <dbReference type="ARBA" id="ARBA00022723"/>
    </source>
</evidence>
<dbReference type="GO" id="GO:0005743">
    <property type="term" value="C:mitochondrial inner membrane"/>
    <property type="evidence" value="ECO:0007669"/>
    <property type="project" value="UniProtKB-SubCell"/>
</dbReference>
<evidence type="ECO:0000256" key="11">
    <source>
        <dbReference type="ARBA" id="ARBA00023157"/>
    </source>
</evidence>
<gene>
    <name evidence="14" type="ORF">NADFUDRAFT_47965</name>
</gene>
<dbReference type="AlphaFoldDB" id="A0A1E3PF81"/>
<sequence>MSLFQLGGFSGGEVDSHRMQMAELEFESLAGLFDTLMSRCRTKCIPARYSEGDLNKGESVCIDRCVSKYFKSNLVVGGYLRQTGNPLENLSGSTFAMNSFDIVQKPIED</sequence>
<dbReference type="GO" id="GO:0046872">
    <property type="term" value="F:metal ion binding"/>
    <property type="evidence" value="ECO:0007669"/>
    <property type="project" value="UniProtKB-KW"/>
</dbReference>
<dbReference type="InterPro" id="IPR004217">
    <property type="entry name" value="Tim10-like"/>
</dbReference>
<dbReference type="PANTHER" id="PTHR11038">
    <property type="entry name" value="MITOCHONDRIAL IMPORT INNER MEMBRANE TRANSLOCASE SUBUNIT TIM10"/>
    <property type="match status" value="1"/>
</dbReference>
<evidence type="ECO:0000256" key="3">
    <source>
        <dbReference type="ARBA" id="ARBA00022448"/>
    </source>
</evidence>
<evidence type="ECO:0000256" key="10">
    <source>
        <dbReference type="ARBA" id="ARBA00023136"/>
    </source>
</evidence>
<feature type="domain" description="Tim10-like" evidence="13">
    <location>
        <begin position="19"/>
        <end position="80"/>
    </location>
</feature>
<keyword evidence="8 12" id="KW-0811">Translocation</keyword>
<accession>A0A1E3PF81</accession>
<evidence type="ECO:0000256" key="9">
    <source>
        <dbReference type="ARBA" id="ARBA00023128"/>
    </source>
</evidence>
<organism evidence="14 15">
    <name type="scientific">Nadsonia fulvescens var. elongata DSM 6958</name>
    <dbReference type="NCBI Taxonomy" id="857566"/>
    <lineage>
        <taxon>Eukaryota</taxon>
        <taxon>Fungi</taxon>
        <taxon>Dikarya</taxon>
        <taxon>Ascomycota</taxon>
        <taxon>Saccharomycotina</taxon>
        <taxon>Dipodascomycetes</taxon>
        <taxon>Dipodascales</taxon>
        <taxon>Dipodascales incertae sedis</taxon>
        <taxon>Nadsonia</taxon>
    </lineage>
</organism>
<dbReference type="InterPro" id="IPR035427">
    <property type="entry name" value="Tim10-like_dom_sf"/>
</dbReference>
<keyword evidence="15" id="KW-1185">Reference proteome</keyword>
<dbReference type="EMBL" id="KV454414">
    <property type="protein sequence ID" value="ODQ63602.1"/>
    <property type="molecule type" value="Genomic_DNA"/>
</dbReference>
<evidence type="ECO:0000256" key="6">
    <source>
        <dbReference type="ARBA" id="ARBA00022833"/>
    </source>
</evidence>
<keyword evidence="10" id="KW-0472">Membrane</keyword>
<comment type="similarity">
    <text evidence="2 12">Belongs to the small Tim family.</text>
</comment>
<evidence type="ECO:0000256" key="2">
    <source>
        <dbReference type="ARBA" id="ARBA00006720"/>
    </source>
</evidence>
<comment type="subcellular location">
    <subcellularLocation>
        <location evidence="1 12">Mitochondrion inner membrane</location>
        <topology evidence="1 12">Peripheral membrane protein</topology>
        <orientation evidence="1 12">Intermembrane side</orientation>
    </subcellularLocation>
</comment>